<gene>
    <name evidence="1" type="ORF">GGI18_004201</name>
</gene>
<evidence type="ECO:0000313" key="1">
    <source>
        <dbReference type="EMBL" id="KAJ2777408.1"/>
    </source>
</evidence>
<accession>A0ACC1K9L1</accession>
<dbReference type="Proteomes" id="UP001140066">
    <property type="component" value="Unassembled WGS sequence"/>
</dbReference>
<reference evidence="1" key="1">
    <citation type="submission" date="2022-07" db="EMBL/GenBank/DDBJ databases">
        <title>Phylogenomic reconstructions and comparative analyses of Kickxellomycotina fungi.</title>
        <authorList>
            <person name="Reynolds N.K."/>
            <person name="Stajich J.E."/>
            <person name="Barry K."/>
            <person name="Grigoriev I.V."/>
            <person name="Crous P."/>
            <person name="Smith M.E."/>
        </authorList>
    </citation>
    <scope>NUCLEOTIDE SEQUENCE</scope>
    <source>
        <strain evidence="1">BCRC 34191</strain>
    </source>
</reference>
<feature type="non-terminal residue" evidence="1">
    <location>
        <position position="1"/>
    </location>
</feature>
<name>A0ACC1K9L1_9FUNG</name>
<sequence>SQGEVMKTMSAEYLRRLYDVVISMKLMMERVRLMDRSRDTQRIKERNDANVMAVTQLSSETSSGSATGPADRGGIERLERMIKEDTTELAKLEHEQRCIGVRFYQELARYKCYESFLQTHYHRFVEEQIKHHTLALNAWKQALVTADDLPTNPLHFIS</sequence>
<keyword evidence="2" id="KW-1185">Reference proteome</keyword>
<organism evidence="1 2">
    <name type="scientific">Coemansia linderi</name>
    <dbReference type="NCBI Taxonomy" id="2663919"/>
    <lineage>
        <taxon>Eukaryota</taxon>
        <taxon>Fungi</taxon>
        <taxon>Fungi incertae sedis</taxon>
        <taxon>Zoopagomycota</taxon>
        <taxon>Kickxellomycotina</taxon>
        <taxon>Kickxellomycetes</taxon>
        <taxon>Kickxellales</taxon>
        <taxon>Kickxellaceae</taxon>
        <taxon>Coemansia</taxon>
    </lineage>
</organism>
<evidence type="ECO:0000313" key="2">
    <source>
        <dbReference type="Proteomes" id="UP001140066"/>
    </source>
</evidence>
<comment type="caution">
    <text evidence="1">The sequence shown here is derived from an EMBL/GenBank/DDBJ whole genome shotgun (WGS) entry which is preliminary data.</text>
</comment>
<dbReference type="EMBL" id="JANBUK010001815">
    <property type="protein sequence ID" value="KAJ2777408.1"/>
    <property type="molecule type" value="Genomic_DNA"/>
</dbReference>
<protein>
    <submittedName>
        <fullName evidence="1">Uncharacterized protein</fullName>
    </submittedName>
</protein>
<proteinExistence type="predicted"/>